<dbReference type="OrthoDB" id="25620at2759"/>
<dbReference type="Pfam" id="PF07534">
    <property type="entry name" value="TLD"/>
    <property type="match status" value="1"/>
</dbReference>
<evidence type="ECO:0000259" key="1">
    <source>
        <dbReference type="PROSITE" id="PS51886"/>
    </source>
</evidence>
<dbReference type="InParanoid" id="A0A078AL66"/>
<protein>
    <recommendedName>
        <fullName evidence="1">TLDc domain-containing protein</fullName>
    </recommendedName>
</protein>
<dbReference type="Proteomes" id="UP000039865">
    <property type="component" value="Unassembled WGS sequence"/>
</dbReference>
<accession>A0A078AL66</accession>
<keyword evidence="3" id="KW-1185">Reference proteome</keyword>
<dbReference type="SMART" id="SM00584">
    <property type="entry name" value="TLDc"/>
    <property type="match status" value="1"/>
</dbReference>
<feature type="domain" description="TLDc" evidence="1">
    <location>
        <begin position="329"/>
        <end position="500"/>
    </location>
</feature>
<gene>
    <name evidence="2" type="primary">Contig19379.g20542</name>
    <name evidence="2" type="ORF">STYLEM_11654</name>
</gene>
<proteinExistence type="predicted"/>
<dbReference type="PROSITE" id="PS51886">
    <property type="entry name" value="TLDC"/>
    <property type="match status" value="1"/>
</dbReference>
<organism evidence="2 3">
    <name type="scientific">Stylonychia lemnae</name>
    <name type="common">Ciliate</name>
    <dbReference type="NCBI Taxonomy" id="5949"/>
    <lineage>
        <taxon>Eukaryota</taxon>
        <taxon>Sar</taxon>
        <taxon>Alveolata</taxon>
        <taxon>Ciliophora</taxon>
        <taxon>Intramacronucleata</taxon>
        <taxon>Spirotrichea</taxon>
        <taxon>Stichotrichia</taxon>
        <taxon>Sporadotrichida</taxon>
        <taxon>Oxytrichidae</taxon>
        <taxon>Stylonychinae</taxon>
        <taxon>Stylonychia</taxon>
    </lineage>
</organism>
<dbReference type="InterPro" id="IPR006571">
    <property type="entry name" value="TLDc_dom"/>
</dbReference>
<evidence type="ECO:0000313" key="2">
    <source>
        <dbReference type="EMBL" id="CDW82621.1"/>
    </source>
</evidence>
<sequence length="503" mass="58174">MEQELFCTKCYQNYHSDHSESISKIKKIDIQSYSNQAIQNITELTQTLQSFLKFFDNFDSNNINQSISYSSSEFIQKIREYQQLFLRIFYGNTKKLETLQLLDKDLLHSLEISSEDNNIFHDNQNCNSSFSEENLNPEDETQIDQKSQRNSYCKGCKILMSEKQNLSVNTLSSETQTDEVLFKRDASTQDIGLLYESVGVGFKGVQTEEFEMADEWVQTNKVYKSQQAIQTETVNIQETSFERFNKKIMLEPKDSPDGTDQDKQNLKTNKVAVKPLVDSSDCKIKMFEHLQQIASNTPIEVIKPRHSRVMSQTVSSSPTKGSAYFKQSHLLNQNYQELIKGWIDKNKQVSIHLIYKASRDGFKGSHFHKLCDFKGPIICIIQSEFQNLFGGFTSQPLTTPDKAKWIKDPQAFVFSLTHKTKHSQYQNRDRSVYHKKDTHIQFSFDIAISENSHENSDSGCNLGYTYRLPKDLKYGSEEGRQYLGGKYNFRVLEIEVYSVAQPF</sequence>
<dbReference type="EMBL" id="CCKQ01011078">
    <property type="protein sequence ID" value="CDW82621.1"/>
    <property type="molecule type" value="Genomic_DNA"/>
</dbReference>
<reference evidence="2 3" key="1">
    <citation type="submission" date="2014-06" db="EMBL/GenBank/DDBJ databases">
        <authorList>
            <person name="Swart Estienne"/>
        </authorList>
    </citation>
    <scope>NUCLEOTIDE SEQUENCE [LARGE SCALE GENOMIC DNA]</scope>
    <source>
        <strain evidence="2 3">130c</strain>
    </source>
</reference>
<evidence type="ECO:0000313" key="3">
    <source>
        <dbReference type="Proteomes" id="UP000039865"/>
    </source>
</evidence>
<dbReference type="AlphaFoldDB" id="A0A078AL66"/>
<name>A0A078AL66_STYLE</name>